<dbReference type="AlphaFoldDB" id="A0A835RQB3"/>
<gene>
    <name evidence="5" type="ORF">HPP92_006915</name>
</gene>
<accession>A0A835RQB3</accession>
<evidence type="ECO:0000256" key="3">
    <source>
        <dbReference type="SAM" id="MobiDB-lite"/>
    </source>
</evidence>
<feature type="domain" description="CDT1 Geminin-binding" evidence="4">
    <location>
        <begin position="115"/>
        <end position="233"/>
    </location>
</feature>
<dbReference type="SMART" id="SM01075">
    <property type="entry name" value="CDT1"/>
    <property type="match status" value="1"/>
</dbReference>
<dbReference type="InterPro" id="IPR045173">
    <property type="entry name" value="Cdt1"/>
</dbReference>
<evidence type="ECO:0000256" key="1">
    <source>
        <dbReference type="ARBA" id="ARBA00008356"/>
    </source>
</evidence>
<dbReference type="Pfam" id="PF16679">
    <property type="entry name" value="CDT1_C"/>
    <property type="match status" value="1"/>
</dbReference>
<feature type="region of interest" description="Disordered" evidence="3">
    <location>
        <begin position="1"/>
        <end position="55"/>
    </location>
</feature>
<keyword evidence="2" id="KW-0131">Cell cycle</keyword>
<dbReference type="Pfam" id="PF08839">
    <property type="entry name" value="CDT1"/>
    <property type="match status" value="1"/>
</dbReference>
<dbReference type="InterPro" id="IPR014939">
    <property type="entry name" value="CDT1_Gemini-bd-like"/>
</dbReference>
<evidence type="ECO:0000259" key="4">
    <source>
        <dbReference type="SMART" id="SM01075"/>
    </source>
</evidence>
<dbReference type="InterPro" id="IPR036390">
    <property type="entry name" value="WH_DNA-bd_sf"/>
</dbReference>
<dbReference type="Proteomes" id="UP000639772">
    <property type="component" value="Chromosome 3"/>
</dbReference>
<evidence type="ECO:0000256" key="2">
    <source>
        <dbReference type="ARBA" id="ARBA00023306"/>
    </source>
</evidence>
<dbReference type="PANTHER" id="PTHR28637">
    <property type="entry name" value="DNA REPLICATION FACTOR CDT1"/>
    <property type="match status" value="1"/>
</dbReference>
<dbReference type="GO" id="GO:0071163">
    <property type="term" value="P:DNA replication preinitiation complex assembly"/>
    <property type="evidence" value="ECO:0007669"/>
    <property type="project" value="InterPro"/>
</dbReference>
<dbReference type="Gene3D" id="1.10.10.1420">
    <property type="entry name" value="DNA replication factor Cdt1, C-terminal WH domain"/>
    <property type="match status" value="1"/>
</dbReference>
<evidence type="ECO:0000313" key="5">
    <source>
        <dbReference type="EMBL" id="KAG0490052.1"/>
    </source>
</evidence>
<protein>
    <recommendedName>
        <fullName evidence="4">CDT1 Geminin-binding domain-containing protein</fullName>
    </recommendedName>
</protein>
<proteinExistence type="inferred from homology"/>
<evidence type="ECO:0000313" key="6">
    <source>
        <dbReference type="Proteomes" id="UP000639772"/>
    </source>
</evidence>
<name>A0A835RQB3_VANPL</name>
<dbReference type="CDD" id="cd08674">
    <property type="entry name" value="Cdt1_m"/>
    <property type="match status" value="1"/>
</dbReference>
<dbReference type="PANTHER" id="PTHR28637:SF1">
    <property type="entry name" value="DNA REPLICATION FACTOR CDT1"/>
    <property type="match status" value="1"/>
</dbReference>
<reference evidence="5 6" key="1">
    <citation type="journal article" date="2020" name="Nat. Food">
        <title>A phased Vanilla planifolia genome enables genetic improvement of flavour and production.</title>
        <authorList>
            <person name="Hasing T."/>
            <person name="Tang H."/>
            <person name="Brym M."/>
            <person name="Khazi F."/>
            <person name="Huang T."/>
            <person name="Chambers A.H."/>
        </authorList>
    </citation>
    <scope>NUCLEOTIDE SEQUENCE [LARGE SCALE GENOMIC DNA]</scope>
    <source>
        <tissue evidence="5">Leaf</tissue>
    </source>
</reference>
<dbReference type="GO" id="GO:0005634">
    <property type="term" value="C:nucleus"/>
    <property type="evidence" value="ECO:0007669"/>
    <property type="project" value="TreeGrafter"/>
</dbReference>
<dbReference type="GO" id="GO:0000076">
    <property type="term" value="P:DNA replication checkpoint signaling"/>
    <property type="evidence" value="ECO:0007669"/>
    <property type="project" value="TreeGrafter"/>
</dbReference>
<dbReference type="SUPFAM" id="SSF46785">
    <property type="entry name" value="Winged helix' DNA-binding domain"/>
    <property type="match status" value="1"/>
</dbReference>
<dbReference type="OrthoDB" id="341730at2759"/>
<dbReference type="EMBL" id="JADCNM010000003">
    <property type="protein sequence ID" value="KAG0490052.1"/>
    <property type="molecule type" value="Genomic_DNA"/>
</dbReference>
<organism evidence="5 6">
    <name type="scientific">Vanilla planifolia</name>
    <name type="common">Vanilla</name>
    <dbReference type="NCBI Taxonomy" id="51239"/>
    <lineage>
        <taxon>Eukaryota</taxon>
        <taxon>Viridiplantae</taxon>
        <taxon>Streptophyta</taxon>
        <taxon>Embryophyta</taxon>
        <taxon>Tracheophyta</taxon>
        <taxon>Spermatophyta</taxon>
        <taxon>Magnoliopsida</taxon>
        <taxon>Liliopsida</taxon>
        <taxon>Asparagales</taxon>
        <taxon>Orchidaceae</taxon>
        <taxon>Vanilloideae</taxon>
        <taxon>Vanilleae</taxon>
        <taxon>Vanilla</taxon>
    </lineage>
</organism>
<sequence>MESLNPTAFSGNSSKKRLKPLDSSVLPSEETQANASSDEIPTPEKPAQLPRRAGRRSLAFSVSDVRKIALGLQKECHQSIDPNAFVRSEVEENRPSWPCSDSTNRSLGDKETFKLPEKFEMLVDFFNSLGSSIRLLQLKRKMTTFPNISASIQHLTERRFTYRHLAQMKYILPEAISIKRVLLHDEASCCMKPELQRRESAYIALRKVFRSRLFDFFRDHPEEDDIPEEALPFPFDPIIHKKALVCSPDPKSLSSIQPKCDDEAVNVIDAQISPSMEIKALESTPAKDSTPARLITITPKLQTPKRSRHTTLNDTQQKEVTKRATRTKLFPTPQKTEKFDNSRTTSVGSANGDDVLGFLPESLLQDIRDKERQAIEETNAGAAGARLRKKMIACLPKLFDSIILIFQTGNRSVITKQELVHKILSSHISLVDRIEVEEQLDLLEELAPDWISGKTASTGDFLYRVNKLSSPLEIRQRLSVAK</sequence>
<dbReference type="InterPro" id="IPR032054">
    <property type="entry name" value="Cdt1_C"/>
</dbReference>
<feature type="compositionally biased region" description="Polar residues" evidence="3">
    <location>
        <begin position="1"/>
        <end position="13"/>
    </location>
</feature>
<comment type="caution">
    <text evidence="5">The sequence shown here is derived from an EMBL/GenBank/DDBJ whole genome shotgun (WGS) entry which is preliminary data.</text>
</comment>
<dbReference type="InterPro" id="IPR038090">
    <property type="entry name" value="Cdt1_C_WH_dom_sf"/>
</dbReference>
<dbReference type="GO" id="GO:0030174">
    <property type="term" value="P:regulation of DNA-templated DNA replication initiation"/>
    <property type="evidence" value="ECO:0007669"/>
    <property type="project" value="InterPro"/>
</dbReference>
<feature type="compositionally biased region" description="Polar residues" evidence="3">
    <location>
        <begin position="25"/>
        <end position="39"/>
    </location>
</feature>
<dbReference type="FunFam" id="1.10.10.1420:FF:000003">
    <property type="entry name" value="CDT1-like protein a chloroplastic"/>
    <property type="match status" value="1"/>
</dbReference>
<feature type="region of interest" description="Disordered" evidence="3">
    <location>
        <begin position="304"/>
        <end position="323"/>
    </location>
</feature>
<dbReference type="GO" id="GO:0003677">
    <property type="term" value="F:DNA binding"/>
    <property type="evidence" value="ECO:0007669"/>
    <property type="project" value="InterPro"/>
</dbReference>
<dbReference type="GO" id="GO:0000278">
    <property type="term" value="P:mitotic cell cycle"/>
    <property type="evidence" value="ECO:0007669"/>
    <property type="project" value="TreeGrafter"/>
</dbReference>
<dbReference type="GO" id="GO:0070182">
    <property type="term" value="F:DNA polymerase binding"/>
    <property type="evidence" value="ECO:0007669"/>
    <property type="project" value="TreeGrafter"/>
</dbReference>
<dbReference type="CDD" id="cd08767">
    <property type="entry name" value="Cdt1_c"/>
    <property type="match status" value="1"/>
</dbReference>
<comment type="similarity">
    <text evidence="1">Belongs to the Cdt1 family.</text>
</comment>